<protein>
    <submittedName>
        <fullName evidence="1">Uncharacterized protein</fullName>
    </submittedName>
</protein>
<sequence length="255" mass="28949">MKCNLSVLTYSCARVMLLAFNLFCILLALVTLGYVIVDANILRQYGENQATGSIVGDIIVGIASFILICIAIFGCVGVLRSNIKFLYLYIGFLMIIVLLELLLGIWIALQRYGLQFRLTEMMRENFFKNVTIDEQEEHNKQWDVMQNTYECCGLNSPEDYIAIGQKISLSCCQRAYRARTVQAQQRMYATCIEVGSYFKNGCEDELMSLIQEQSEGLLGVAVFAFWCEAIGMLLALVMINHIKNSVQVYKHTVKY</sequence>
<keyword evidence="2" id="KW-1185">Reference proteome</keyword>
<organism evidence="1 2">
    <name type="scientific">Dendrolimus kikuchii</name>
    <dbReference type="NCBI Taxonomy" id="765133"/>
    <lineage>
        <taxon>Eukaryota</taxon>
        <taxon>Metazoa</taxon>
        <taxon>Ecdysozoa</taxon>
        <taxon>Arthropoda</taxon>
        <taxon>Hexapoda</taxon>
        <taxon>Insecta</taxon>
        <taxon>Pterygota</taxon>
        <taxon>Neoptera</taxon>
        <taxon>Endopterygota</taxon>
        <taxon>Lepidoptera</taxon>
        <taxon>Glossata</taxon>
        <taxon>Ditrysia</taxon>
        <taxon>Bombycoidea</taxon>
        <taxon>Lasiocampidae</taxon>
        <taxon>Dendrolimus</taxon>
    </lineage>
</organism>
<evidence type="ECO:0000313" key="2">
    <source>
        <dbReference type="Proteomes" id="UP000824533"/>
    </source>
</evidence>
<reference evidence="1 2" key="1">
    <citation type="journal article" date="2021" name="Front. Genet.">
        <title>Chromosome-Level Genome Assembly Reveals Significant Gene Expansion in the Toll and IMD Signaling Pathways of Dendrolimus kikuchii.</title>
        <authorList>
            <person name="Zhou J."/>
            <person name="Wu P."/>
            <person name="Xiong Z."/>
            <person name="Liu N."/>
            <person name="Zhao N."/>
            <person name="Ji M."/>
            <person name="Qiu Y."/>
            <person name="Yang B."/>
        </authorList>
    </citation>
    <scope>NUCLEOTIDE SEQUENCE [LARGE SCALE GENOMIC DNA]</scope>
    <source>
        <strain evidence="1">Ann1</strain>
    </source>
</reference>
<evidence type="ECO:0000313" key="1">
    <source>
        <dbReference type="EMBL" id="KAJ0180298.1"/>
    </source>
</evidence>
<dbReference type="EMBL" id="CM034392">
    <property type="protein sequence ID" value="KAJ0180298.1"/>
    <property type="molecule type" value="Genomic_DNA"/>
</dbReference>
<accession>A0ACC1D9P2</accession>
<gene>
    <name evidence="1" type="ORF">K1T71_003702</name>
</gene>
<dbReference type="Proteomes" id="UP000824533">
    <property type="component" value="Linkage Group LG06"/>
</dbReference>
<name>A0ACC1D9P2_9NEOP</name>
<proteinExistence type="predicted"/>
<comment type="caution">
    <text evidence="1">The sequence shown here is derived from an EMBL/GenBank/DDBJ whole genome shotgun (WGS) entry which is preliminary data.</text>
</comment>